<reference evidence="2" key="1">
    <citation type="submission" date="2022-11" db="UniProtKB">
        <authorList>
            <consortium name="WormBaseParasite"/>
        </authorList>
    </citation>
    <scope>IDENTIFICATION</scope>
</reference>
<protein>
    <submittedName>
        <fullName evidence="2">STAS domain-containing protein</fullName>
    </submittedName>
</protein>
<name>A0AC35FLW4_9BILA</name>
<evidence type="ECO:0000313" key="1">
    <source>
        <dbReference type="Proteomes" id="UP000887580"/>
    </source>
</evidence>
<proteinExistence type="predicted"/>
<evidence type="ECO:0000313" key="2">
    <source>
        <dbReference type="WBParaSite" id="PS1159_v2.g18386.t1"/>
    </source>
</evidence>
<sequence length="326" mass="36549">MTFPTPILPQFSKFGNLLPHAAIIALVIYSVTFSVGKLFGKNHKYKVDPSQELRALALCQIIPSFFLCHPSSVSLSRSQIVAQAGSKTQFANIVSAFLMLVVILWAAPLLESLPMAVLASIVVVALKTMLMQCTECAELWRTSKYDFAIWIFSFGITLIWDVSEGLIASLAFAIVSIAIRFQCKNAIIYPEFIILSFNAPLLFFNTDRFKETILAEISINKSLKFVILDASGIITCDRMGAFALAEIFEDLKQASIQLYLSNLKEEVYEMCEKCRISKKITKKFIFPTINDAVLFANEEMTRSKMAKLPDNNDFQDNLESIEISKC</sequence>
<accession>A0AC35FLW4</accession>
<dbReference type="Proteomes" id="UP000887580">
    <property type="component" value="Unplaced"/>
</dbReference>
<organism evidence="1 2">
    <name type="scientific">Panagrolaimus sp. PS1159</name>
    <dbReference type="NCBI Taxonomy" id="55785"/>
    <lineage>
        <taxon>Eukaryota</taxon>
        <taxon>Metazoa</taxon>
        <taxon>Ecdysozoa</taxon>
        <taxon>Nematoda</taxon>
        <taxon>Chromadorea</taxon>
        <taxon>Rhabditida</taxon>
        <taxon>Tylenchina</taxon>
        <taxon>Panagrolaimomorpha</taxon>
        <taxon>Panagrolaimoidea</taxon>
        <taxon>Panagrolaimidae</taxon>
        <taxon>Panagrolaimus</taxon>
    </lineage>
</organism>
<dbReference type="WBParaSite" id="PS1159_v2.g18386.t1">
    <property type="protein sequence ID" value="PS1159_v2.g18386.t1"/>
    <property type="gene ID" value="PS1159_v2.g18386"/>
</dbReference>